<dbReference type="Pfam" id="PF20282">
    <property type="entry name" value="CTD6"/>
    <property type="match status" value="1"/>
</dbReference>
<comment type="caution">
    <text evidence="2">The sequence shown here is derived from an EMBL/GenBank/DDBJ whole genome shotgun (WGS) entry which is preliminary data.</text>
</comment>
<dbReference type="RefSeq" id="WP_183314668.1">
    <property type="nucleotide sequence ID" value="NZ_JACHXQ010000009.1"/>
</dbReference>
<feature type="domain" description="ABC-three component systems C-terminal" evidence="1">
    <location>
        <begin position="227"/>
        <end position="355"/>
    </location>
</feature>
<protein>
    <recommendedName>
        <fullName evidence="1">ABC-three component systems C-terminal domain-containing protein</fullName>
    </recommendedName>
</protein>
<dbReference type="EMBL" id="JACHXQ010000009">
    <property type="protein sequence ID" value="MBB3185015.1"/>
    <property type="molecule type" value="Genomic_DNA"/>
</dbReference>
<evidence type="ECO:0000313" key="2">
    <source>
        <dbReference type="EMBL" id="MBB3185015.1"/>
    </source>
</evidence>
<sequence length="357" mass="40236">MSLFKAATQPLKEPTVDTVAPTPASSTIVPAIDLLRVFSPGQWEDFALEWAHSLKSRYQRVERCGGAGDLGRDVVAFVSDDEWHNYQCKHYKDPLQPNQVVLELGKLCYYVHEKAFSAPTEYYFVAPQGAGNSLSLLFKKPEELRARLIKDWATKCEEHITSTKKVPLTGELLDFVEGFDFSIVSYVPPMDLIEQHALTRWHAARFPGGLPPRPPAEVPHIDEEKFESPYIGRLLEAYSDHTGVALSVADLAAREPLHRHLMRSRERFFHAESLRNFSRDILPPGQFEDLQEEFFDAIIDTVEDITHADGLQRVKAATGVAQQLDPTNNALRQVLGVKDKAGICHQLADNARLKWVP</sequence>
<dbReference type="InterPro" id="IPR046914">
    <property type="entry name" value="ABC-3C_CTD6"/>
</dbReference>
<reference evidence="2 3" key="1">
    <citation type="submission" date="2020-08" db="EMBL/GenBank/DDBJ databases">
        <title>Genomic Encyclopedia of Type Strains, Phase III (KMG-III): the genomes of soil and plant-associated and newly described type strains.</title>
        <authorList>
            <person name="Whitman W."/>
        </authorList>
    </citation>
    <scope>NUCLEOTIDE SEQUENCE [LARGE SCALE GENOMIC DNA]</scope>
    <source>
        <strain evidence="2 3">CECT 7341</strain>
    </source>
</reference>
<dbReference type="AlphaFoldDB" id="A0A7W5GZV6"/>
<keyword evidence="3" id="KW-1185">Reference proteome</keyword>
<dbReference type="Proteomes" id="UP000563050">
    <property type="component" value="Unassembled WGS sequence"/>
</dbReference>
<gene>
    <name evidence="2" type="ORF">FHR95_002595</name>
</gene>
<evidence type="ECO:0000259" key="1">
    <source>
        <dbReference type="Pfam" id="PF20282"/>
    </source>
</evidence>
<evidence type="ECO:0000313" key="3">
    <source>
        <dbReference type="Proteomes" id="UP000563050"/>
    </source>
</evidence>
<accession>A0A7W5GZV6</accession>
<proteinExistence type="predicted"/>
<organism evidence="2 3">
    <name type="scientific">Halomonas fontilapidosi</name>
    <dbReference type="NCBI Taxonomy" id="616675"/>
    <lineage>
        <taxon>Bacteria</taxon>
        <taxon>Pseudomonadati</taxon>
        <taxon>Pseudomonadota</taxon>
        <taxon>Gammaproteobacteria</taxon>
        <taxon>Oceanospirillales</taxon>
        <taxon>Halomonadaceae</taxon>
        <taxon>Halomonas</taxon>
    </lineage>
</organism>
<name>A0A7W5GZV6_9GAMM</name>